<proteinExistence type="predicted"/>
<gene>
    <name evidence="2" type="ORF">A3196_07065</name>
</gene>
<dbReference type="RefSeq" id="WP_069004265.1">
    <property type="nucleotide sequence ID" value="NZ_LVJX01000005.1"/>
</dbReference>
<organism evidence="2 3">
    <name type="scientific">Candidatus Thiodiazotropha endoloripes</name>
    <dbReference type="NCBI Taxonomy" id="1818881"/>
    <lineage>
        <taxon>Bacteria</taxon>
        <taxon>Pseudomonadati</taxon>
        <taxon>Pseudomonadota</taxon>
        <taxon>Gammaproteobacteria</taxon>
        <taxon>Chromatiales</taxon>
        <taxon>Sedimenticolaceae</taxon>
        <taxon>Candidatus Thiodiazotropha</taxon>
    </lineage>
</organism>
<dbReference type="InterPro" id="IPR011051">
    <property type="entry name" value="RmlC_Cupin_sf"/>
</dbReference>
<dbReference type="AlphaFoldDB" id="A0A1E2UPR3"/>
<evidence type="ECO:0000313" key="2">
    <source>
        <dbReference type="EMBL" id="ODB96535.1"/>
    </source>
</evidence>
<reference evidence="2 3" key="1">
    <citation type="submission" date="2016-03" db="EMBL/GenBank/DDBJ databases">
        <title>Chemosynthetic sulphur-oxidizing symbionts of marine invertebrate animals are capable of nitrogen fixation.</title>
        <authorList>
            <person name="Petersen J.M."/>
            <person name="Kemper A."/>
            <person name="Gruber-Vodicka H."/>
            <person name="Cardini U."/>
            <person name="Geest Mvander."/>
            <person name="Kleiner M."/>
            <person name="Bulgheresi S."/>
            <person name="Fussmann M."/>
            <person name="Herbold C."/>
            <person name="Seah B.K.B."/>
            <person name="Antony C.Paul."/>
            <person name="Liu D."/>
            <person name="Belitz A."/>
            <person name="Weber M."/>
        </authorList>
    </citation>
    <scope>NUCLEOTIDE SEQUENCE [LARGE SCALE GENOMIC DNA]</scope>
    <source>
        <strain evidence="2">G_D</strain>
    </source>
</reference>
<feature type="domain" description="Cupin type-2" evidence="1">
    <location>
        <begin position="36"/>
        <end position="100"/>
    </location>
</feature>
<dbReference type="OrthoDB" id="9798585at2"/>
<evidence type="ECO:0000313" key="3">
    <source>
        <dbReference type="Proteomes" id="UP000094849"/>
    </source>
</evidence>
<dbReference type="InterPro" id="IPR014710">
    <property type="entry name" value="RmlC-like_jellyroll"/>
</dbReference>
<accession>A0A1E2UPR3</accession>
<comment type="caution">
    <text evidence="2">The sequence shown here is derived from an EMBL/GenBank/DDBJ whole genome shotgun (WGS) entry which is preliminary data.</text>
</comment>
<dbReference type="STRING" id="1818881.A3196_07065"/>
<dbReference type="InterPro" id="IPR013096">
    <property type="entry name" value="Cupin_2"/>
</dbReference>
<dbReference type="Gene3D" id="2.60.120.10">
    <property type="entry name" value="Jelly Rolls"/>
    <property type="match status" value="1"/>
</dbReference>
<keyword evidence="3" id="KW-1185">Reference proteome</keyword>
<evidence type="ECO:0000259" key="1">
    <source>
        <dbReference type="Pfam" id="PF07883"/>
    </source>
</evidence>
<protein>
    <recommendedName>
        <fullName evidence="1">Cupin type-2 domain-containing protein</fullName>
    </recommendedName>
</protein>
<sequence>MPEMNLFRPDKADGEKETLETLLSRKNVTIERILSPPNSVTENLQQPHDEWISILQGSAKLEMDDTQHNLHRGDCVLIPANTPHRVLTTSHQPHCIWLTVHIR</sequence>
<dbReference type="Pfam" id="PF07883">
    <property type="entry name" value="Cupin_2"/>
    <property type="match status" value="1"/>
</dbReference>
<dbReference type="EMBL" id="LVJZ01000003">
    <property type="protein sequence ID" value="ODB96535.1"/>
    <property type="molecule type" value="Genomic_DNA"/>
</dbReference>
<dbReference type="Proteomes" id="UP000094849">
    <property type="component" value="Unassembled WGS sequence"/>
</dbReference>
<dbReference type="SUPFAM" id="SSF51182">
    <property type="entry name" value="RmlC-like cupins"/>
    <property type="match status" value="1"/>
</dbReference>
<dbReference type="CDD" id="cd06981">
    <property type="entry name" value="cupin_reut_a1446"/>
    <property type="match status" value="1"/>
</dbReference>
<name>A0A1E2UPR3_9GAMM</name>